<reference evidence="1 2" key="1">
    <citation type="submission" date="2024-04" db="EMBL/GenBank/DDBJ databases">
        <title>Okeanomitos corallinicola gen. &amp; sp. nov. (Nostocales, Cyanobacteria), a new toxic marine heterocyst-forming cyanobacterium from a coral reef.</title>
        <authorList>
            <person name="Li H."/>
            <person name="Li R."/>
            <person name="Kang J."/>
            <person name="Hii K.S."/>
            <person name="Mohamed H.F."/>
            <person name="Xu X."/>
            <person name="Luo Z."/>
        </authorList>
    </citation>
    <scope>NUCLEOTIDE SEQUENCE [LARGE SCALE GENOMIC DNA]</scope>
    <source>
        <strain evidence="1 2">TIOX110</strain>
    </source>
</reference>
<gene>
    <name evidence="1" type="ORF">WJM97_21325</name>
</gene>
<dbReference type="RefSeq" id="WP_353930779.1">
    <property type="nucleotide sequence ID" value="NZ_CP150886.1"/>
</dbReference>
<keyword evidence="2" id="KW-1185">Reference proteome</keyword>
<sequence>MLTISTSEKFTSTTITKTDITESSSFSYPIEDINSVFLFDYTHQWSNKNKSIQFNSRELTRLRQYIDRLKQQTDSINTITNIIQQFYTLYTQNRTLTIPSTEVSTEITIPDTIAEKSNESNFQITQNRLIKMLKKDEEDDYGLLRPTNYSFDKAWNLLQNVYEIMKDNFPKAWVSTDDEGSITLTWSRLDIDAEISLTCGCDANKETYIYYEHGEKYGVENEFSPQSLAKWLKWEWLNQV</sequence>
<name>A0ABZ2UWV4_9CYAN</name>
<accession>A0ABZ2UWV4</accession>
<evidence type="ECO:0000313" key="2">
    <source>
        <dbReference type="Proteomes" id="UP001483337"/>
    </source>
</evidence>
<proteinExistence type="predicted"/>
<organism evidence="1 2">
    <name type="scientific">Okeanomitos corallinicola TIOX110</name>
    <dbReference type="NCBI Taxonomy" id="3133117"/>
    <lineage>
        <taxon>Bacteria</taxon>
        <taxon>Bacillati</taxon>
        <taxon>Cyanobacteriota</taxon>
        <taxon>Cyanophyceae</taxon>
        <taxon>Nostocales</taxon>
        <taxon>Aphanizomenonaceae</taxon>
        <taxon>Okeanomitos</taxon>
    </lineage>
</organism>
<dbReference type="Proteomes" id="UP001483337">
    <property type="component" value="Chromosome"/>
</dbReference>
<evidence type="ECO:0000313" key="1">
    <source>
        <dbReference type="EMBL" id="WZB87868.1"/>
    </source>
</evidence>
<dbReference type="EMBL" id="CP150886">
    <property type="protein sequence ID" value="WZB87868.1"/>
    <property type="molecule type" value="Genomic_DNA"/>
</dbReference>
<protein>
    <submittedName>
        <fullName evidence="1">Uncharacterized protein</fullName>
    </submittedName>
</protein>